<comment type="subcellular location">
    <subcellularLocation>
        <location evidence="1">Nucleus</location>
    </subcellularLocation>
</comment>
<evidence type="ECO:0000256" key="4">
    <source>
        <dbReference type="ARBA" id="ARBA00022771"/>
    </source>
</evidence>
<dbReference type="AlphaFoldDB" id="A0A2C9JL77"/>
<accession>A0A2C9JL77</accession>
<evidence type="ECO:0000313" key="10">
    <source>
        <dbReference type="EnsemblMetazoa" id="BGLB004184-PB"/>
    </source>
</evidence>
<dbReference type="RefSeq" id="XP_013071545.2">
    <property type="nucleotide sequence ID" value="XM_013216091.2"/>
</dbReference>
<reference evidence="10" key="1">
    <citation type="submission" date="2020-05" db="UniProtKB">
        <authorList>
            <consortium name="EnsemblMetazoa"/>
        </authorList>
    </citation>
    <scope>IDENTIFICATION</scope>
    <source>
        <strain evidence="10">BB02</strain>
    </source>
</reference>
<dbReference type="FunFam" id="3.30.160.60:FF:000557">
    <property type="entry name" value="zinc finger and SCAN domain-containing protein 29"/>
    <property type="match status" value="1"/>
</dbReference>
<evidence type="ECO:0000256" key="1">
    <source>
        <dbReference type="ARBA" id="ARBA00004123"/>
    </source>
</evidence>
<dbReference type="GO" id="GO:0005634">
    <property type="term" value="C:nucleus"/>
    <property type="evidence" value="ECO:0007669"/>
    <property type="project" value="UniProtKB-SubCell"/>
</dbReference>
<evidence type="ECO:0000256" key="5">
    <source>
        <dbReference type="ARBA" id="ARBA00022833"/>
    </source>
</evidence>
<keyword evidence="3" id="KW-0677">Repeat</keyword>
<gene>
    <name evidence="10" type="primary">106058636</name>
</gene>
<dbReference type="STRING" id="6526.A0A2C9JL77"/>
<dbReference type="Proteomes" id="UP000076420">
    <property type="component" value="Unassembled WGS sequence"/>
</dbReference>
<dbReference type="PROSITE" id="PS50157">
    <property type="entry name" value="ZINC_FINGER_C2H2_2"/>
    <property type="match status" value="3"/>
</dbReference>
<evidence type="ECO:0000256" key="2">
    <source>
        <dbReference type="ARBA" id="ARBA00022723"/>
    </source>
</evidence>
<name>A0A2C9JL77_BIOGL</name>
<dbReference type="VEuPathDB" id="VectorBase:BGLAX_034785"/>
<feature type="domain" description="C2H2-type" evidence="9">
    <location>
        <begin position="92"/>
        <end position="119"/>
    </location>
</feature>
<keyword evidence="6" id="KW-0238">DNA-binding</keyword>
<feature type="domain" description="C2H2-type" evidence="9">
    <location>
        <begin position="64"/>
        <end position="91"/>
    </location>
</feature>
<keyword evidence="4 8" id="KW-0863">Zinc-finger</keyword>
<dbReference type="GO" id="GO:0006357">
    <property type="term" value="P:regulation of transcription by RNA polymerase II"/>
    <property type="evidence" value="ECO:0007669"/>
    <property type="project" value="TreeGrafter"/>
</dbReference>
<organism evidence="10 11">
    <name type="scientific">Biomphalaria glabrata</name>
    <name type="common">Bloodfluke planorb</name>
    <name type="synonym">Freshwater snail</name>
    <dbReference type="NCBI Taxonomy" id="6526"/>
    <lineage>
        <taxon>Eukaryota</taxon>
        <taxon>Metazoa</taxon>
        <taxon>Spiralia</taxon>
        <taxon>Lophotrochozoa</taxon>
        <taxon>Mollusca</taxon>
        <taxon>Gastropoda</taxon>
        <taxon>Heterobranchia</taxon>
        <taxon>Euthyneura</taxon>
        <taxon>Panpulmonata</taxon>
        <taxon>Hygrophila</taxon>
        <taxon>Lymnaeoidea</taxon>
        <taxon>Planorbidae</taxon>
        <taxon>Biomphalaria</taxon>
    </lineage>
</organism>
<dbReference type="KEGG" id="bgt:106058636"/>
<evidence type="ECO:0000256" key="8">
    <source>
        <dbReference type="PROSITE-ProRule" id="PRU00042"/>
    </source>
</evidence>
<dbReference type="GO" id="GO:0003700">
    <property type="term" value="F:DNA-binding transcription factor activity"/>
    <property type="evidence" value="ECO:0007669"/>
    <property type="project" value="TreeGrafter"/>
</dbReference>
<dbReference type="OrthoDB" id="654211at2759"/>
<keyword evidence="7" id="KW-0539">Nucleus</keyword>
<dbReference type="PANTHER" id="PTHR24404">
    <property type="entry name" value="ZINC FINGER PROTEIN"/>
    <property type="match status" value="1"/>
</dbReference>
<dbReference type="InterPro" id="IPR013087">
    <property type="entry name" value="Znf_C2H2_type"/>
</dbReference>
<feature type="domain" description="C2H2-type" evidence="9">
    <location>
        <begin position="36"/>
        <end position="63"/>
    </location>
</feature>
<evidence type="ECO:0000256" key="6">
    <source>
        <dbReference type="ARBA" id="ARBA00023125"/>
    </source>
</evidence>
<evidence type="ECO:0000256" key="7">
    <source>
        <dbReference type="ARBA" id="ARBA00023242"/>
    </source>
</evidence>
<dbReference type="PANTHER" id="PTHR24404:SF114">
    <property type="entry name" value="KLUMPFUSS, ISOFORM B-RELATED"/>
    <property type="match status" value="1"/>
</dbReference>
<dbReference type="SUPFAM" id="SSF57667">
    <property type="entry name" value="beta-beta-alpha zinc fingers"/>
    <property type="match status" value="2"/>
</dbReference>
<dbReference type="SMART" id="SM00355">
    <property type="entry name" value="ZnF_C2H2"/>
    <property type="match status" value="5"/>
</dbReference>
<evidence type="ECO:0000259" key="9">
    <source>
        <dbReference type="PROSITE" id="PS50157"/>
    </source>
</evidence>
<keyword evidence="2" id="KW-0479">Metal-binding</keyword>
<evidence type="ECO:0000256" key="3">
    <source>
        <dbReference type="ARBA" id="ARBA00022737"/>
    </source>
</evidence>
<dbReference type="GO" id="GO:0008270">
    <property type="term" value="F:zinc ion binding"/>
    <property type="evidence" value="ECO:0007669"/>
    <property type="project" value="UniProtKB-KW"/>
</dbReference>
<dbReference type="Gene3D" id="3.30.160.60">
    <property type="entry name" value="Classic Zinc Finger"/>
    <property type="match status" value="3"/>
</dbReference>
<dbReference type="InterPro" id="IPR036236">
    <property type="entry name" value="Znf_C2H2_sf"/>
</dbReference>
<dbReference type="EnsemblMetazoa" id="BGLB004184-RB">
    <property type="protein sequence ID" value="BGLB004184-PB"/>
    <property type="gene ID" value="BGLB004184"/>
</dbReference>
<dbReference type="GO" id="GO:0000978">
    <property type="term" value="F:RNA polymerase II cis-regulatory region sequence-specific DNA binding"/>
    <property type="evidence" value="ECO:0007669"/>
    <property type="project" value="TreeGrafter"/>
</dbReference>
<dbReference type="PROSITE" id="PS00028">
    <property type="entry name" value="ZINC_FINGER_C2H2_1"/>
    <property type="match status" value="4"/>
</dbReference>
<evidence type="ECO:0000313" key="11">
    <source>
        <dbReference type="Proteomes" id="UP000076420"/>
    </source>
</evidence>
<dbReference type="VEuPathDB" id="VectorBase:BGLB004184"/>
<sequence>MSLDEEKNVNTTARFEEIPEETNYEISQNALRNRPFACLICNKRFTQKAHLIIHKRIHTGEKPYSCHICHRKFAQSSHLTVHKRVHTGEKPFFCNFCGMGFCRRPRLEAHILQHVVKEGRQIPSTLKGNMLKNLSMVGLDNVDTPSSMSLNVSNQFGDLKESLSLEIKTEPPDDIKSSAHVLDEICEMTSECDPVRKRRKPEFVRKLRSNEKLDILINGDDEDKIKDEVHLTNGKNLLRLSSEDIEKITHSLTDLTELNKHFQQTSSKTVSSVNNILSPNSRLHHNPMIVSSGLARTNSRISLVDFTADDILQHLMTRDDVRSCSFCCIVFHDPAMYYLHRSMHDKMDVRCCNLCGKLLVDKYDFTAHFLNQHK</sequence>
<keyword evidence="5" id="KW-0862">Zinc</keyword>
<proteinExistence type="predicted"/>
<dbReference type="Pfam" id="PF00096">
    <property type="entry name" value="zf-C2H2"/>
    <property type="match status" value="2"/>
</dbReference>
<dbReference type="FunFam" id="3.30.160.60:FF:001498">
    <property type="entry name" value="Zinc finger protein 404"/>
    <property type="match status" value="1"/>
</dbReference>
<dbReference type="InterPro" id="IPR050589">
    <property type="entry name" value="Ikaros_C2H2-ZF"/>
</dbReference>
<protein>
    <recommendedName>
        <fullName evidence="9">C2H2-type domain-containing protein</fullName>
    </recommendedName>
</protein>